<gene>
    <name evidence="3" type="ORF">SAMN05421507_101932</name>
</gene>
<dbReference type="RefSeq" id="WP_090095356.1">
    <property type="nucleotide sequence ID" value="NZ_FNIX01000001.1"/>
</dbReference>
<feature type="compositionally biased region" description="Low complexity" evidence="1">
    <location>
        <begin position="263"/>
        <end position="273"/>
    </location>
</feature>
<reference evidence="4" key="1">
    <citation type="submission" date="2016-10" db="EMBL/GenBank/DDBJ databases">
        <authorList>
            <person name="Varghese N."/>
            <person name="Submissions S."/>
        </authorList>
    </citation>
    <scope>NUCLEOTIDE SEQUENCE [LARGE SCALE GENOMIC DNA]</scope>
    <source>
        <strain evidence="4">CGMCC 4.6609</strain>
    </source>
</reference>
<protein>
    <submittedName>
        <fullName evidence="3">Uncharacterized protein</fullName>
    </submittedName>
</protein>
<accession>A0A1H0FV13</accession>
<feature type="chain" id="PRO_5038904086" evidence="2">
    <location>
        <begin position="19"/>
        <end position="392"/>
    </location>
</feature>
<dbReference type="STRING" id="641025.SAMN05421507_101932"/>
<sequence>MLRLALVFSLLFSGTPHALPTDVGCLVPAEHDPDVIRTVHAVGLSLGVSDKVLLAGFEAGWVESHMNNLACGDRDSLGVFQQRPSMGWGTPEQVMDVSHAARSFFEHAVRVDRPGLSAGLLADAVQRSCCPGRYDQSQPRASSLIRRAWQGGPEVVGGVVHLVTDGDVWAGSTRLSTFEDFVGRPSVAGSVVYARTARGEVRALADGVWRVVASGVAGDPEAVPRPDGTVELYAVLVDGSVATLSDPGAVGMGGGSPRGARQSVPIPRRSAAPRPVPAWQPLSPPGFAQGKPSAVLQRDGTATLHVRSGDKLMAGNAGAWRITAYGLEASPEAVIRQDGTTGLYTLMAGRPHRLGATTWEPLGDNAFIDTVSAQPDGTIHARRSGGEVVRAG</sequence>
<dbReference type="Proteomes" id="UP000199691">
    <property type="component" value="Unassembled WGS sequence"/>
</dbReference>
<feature type="region of interest" description="Disordered" evidence="1">
    <location>
        <begin position="247"/>
        <end position="276"/>
    </location>
</feature>
<keyword evidence="4" id="KW-1185">Reference proteome</keyword>
<proteinExistence type="predicted"/>
<evidence type="ECO:0000256" key="2">
    <source>
        <dbReference type="SAM" id="SignalP"/>
    </source>
</evidence>
<dbReference type="AlphaFoldDB" id="A0A1H0FV13"/>
<evidence type="ECO:0000313" key="3">
    <source>
        <dbReference type="EMBL" id="SDN98411.1"/>
    </source>
</evidence>
<keyword evidence="2" id="KW-0732">Signal</keyword>
<feature type="signal peptide" evidence="2">
    <location>
        <begin position="1"/>
        <end position="18"/>
    </location>
</feature>
<name>A0A1H0FV13_9PSEU</name>
<evidence type="ECO:0000256" key="1">
    <source>
        <dbReference type="SAM" id="MobiDB-lite"/>
    </source>
</evidence>
<evidence type="ECO:0000313" key="4">
    <source>
        <dbReference type="Proteomes" id="UP000199691"/>
    </source>
</evidence>
<organism evidence="3 4">
    <name type="scientific">Lentzea jiangxiensis</name>
    <dbReference type="NCBI Taxonomy" id="641025"/>
    <lineage>
        <taxon>Bacteria</taxon>
        <taxon>Bacillati</taxon>
        <taxon>Actinomycetota</taxon>
        <taxon>Actinomycetes</taxon>
        <taxon>Pseudonocardiales</taxon>
        <taxon>Pseudonocardiaceae</taxon>
        <taxon>Lentzea</taxon>
    </lineage>
</organism>
<dbReference type="OrthoDB" id="7671932at2"/>
<dbReference type="EMBL" id="FNIX01000001">
    <property type="protein sequence ID" value="SDN98411.1"/>
    <property type="molecule type" value="Genomic_DNA"/>
</dbReference>